<feature type="transmembrane region" description="Helical" evidence="5">
    <location>
        <begin position="191"/>
        <end position="215"/>
    </location>
</feature>
<dbReference type="InterPro" id="IPR024478">
    <property type="entry name" value="HlyB_4HB_MCP"/>
</dbReference>
<dbReference type="SMART" id="SM00304">
    <property type="entry name" value="HAMP"/>
    <property type="match status" value="1"/>
</dbReference>
<dbReference type="SUPFAM" id="SSF58104">
    <property type="entry name" value="Methyl-accepting chemotaxis protein (MCP) signaling domain"/>
    <property type="match status" value="1"/>
</dbReference>
<dbReference type="InterPro" id="IPR003660">
    <property type="entry name" value="HAMP_dom"/>
</dbReference>
<keyword evidence="3" id="KW-0807">Transducer</keyword>
<keyword evidence="5" id="KW-0472">Membrane</keyword>
<keyword evidence="4" id="KW-0175">Coiled coil</keyword>
<evidence type="ECO:0000259" key="6">
    <source>
        <dbReference type="PROSITE" id="PS50111"/>
    </source>
</evidence>
<sequence>MKWFYNLKIATKLIAAFLAVIVLAAGLGIFAINQIDKVNRASTEIATNWLPTIRTLARLKFTTSRIRSFELQHIVASDPKEFDEMEQSANQQLQVLTAARKRYESQITEPEERAIYPEVGKMLDVIVAEHPKIIALSREGKSAEARTLMKGESTRNYLKAIELLDQLTAVNERGSDISNKLADDTYASARLWIIGMLVLCIVAAMTLAVMVARIISRPLTEAVKVARQVADGDLTADIRQSSEDETGQLLGALRQMNDNLLHIVGSVRVGTDTIATASSEIASGNLDLSSRTEEQAGSLEETASAMEELTSTVKQNADNARQANQLATTASEVAVQGGTVVGKVVDTMGSINESSRKIVDIISVIDGIAFQTNILALNAAVEAARAGEQGRGFAVVASEVRSLAQRSSAAAKEIKALIDDSVAKVDVGSKLVEEAGSTMDEVVSSVKRVTDIVGEISSATQEQSTGLEQINRAIAQMDEVTQQNAALVEEAAAAAQALQEQAGKLAETVSVFKLDGNAAAPSAGVKAMPKRPVAVAAKTSTKPALRVAAASNGKAVTGPALAQEEGAWEQF</sequence>
<dbReference type="CDD" id="cd11386">
    <property type="entry name" value="MCP_signal"/>
    <property type="match status" value="1"/>
</dbReference>
<dbReference type="RefSeq" id="WP_053197940.1">
    <property type="nucleotide sequence ID" value="NZ_CP011409.1"/>
</dbReference>
<evidence type="ECO:0000256" key="1">
    <source>
        <dbReference type="ARBA" id="ARBA00022481"/>
    </source>
</evidence>
<dbReference type="PRINTS" id="PR00260">
    <property type="entry name" value="CHEMTRNSDUCR"/>
</dbReference>
<dbReference type="SMART" id="SM00283">
    <property type="entry name" value="MA"/>
    <property type="match status" value="1"/>
</dbReference>
<protein>
    <submittedName>
        <fullName evidence="8">Chemotaxis protein</fullName>
    </submittedName>
</protein>
<dbReference type="InterPro" id="IPR004089">
    <property type="entry name" value="MCPsignal_dom"/>
</dbReference>
<dbReference type="EMBL" id="CP011409">
    <property type="protein sequence ID" value="AKZ63407.1"/>
    <property type="molecule type" value="Genomic_DNA"/>
</dbReference>
<feature type="domain" description="HAMP" evidence="7">
    <location>
        <begin position="213"/>
        <end position="265"/>
    </location>
</feature>
<keyword evidence="9" id="KW-1185">Reference proteome</keyword>
<dbReference type="PROSITE" id="PS50885">
    <property type="entry name" value="HAMP"/>
    <property type="match status" value="1"/>
</dbReference>
<dbReference type="Pfam" id="PF00015">
    <property type="entry name" value="MCPsignal"/>
    <property type="match status" value="1"/>
</dbReference>
<keyword evidence="5" id="KW-1133">Transmembrane helix</keyword>
<dbReference type="Proteomes" id="UP000063429">
    <property type="component" value="Chromosome"/>
</dbReference>
<dbReference type="PANTHER" id="PTHR43531:SF14">
    <property type="entry name" value="METHYL-ACCEPTING CHEMOTAXIS PROTEIN I-RELATED"/>
    <property type="match status" value="1"/>
</dbReference>
<dbReference type="Gene3D" id="1.10.287.950">
    <property type="entry name" value="Methyl-accepting chemotaxis protein"/>
    <property type="match status" value="1"/>
</dbReference>
<dbReference type="InterPro" id="IPR051310">
    <property type="entry name" value="MCP_chemotaxis"/>
</dbReference>
<name>A0ABM5V1Y9_9BURK</name>
<evidence type="ECO:0000313" key="9">
    <source>
        <dbReference type="Proteomes" id="UP000063429"/>
    </source>
</evidence>
<dbReference type="InterPro" id="IPR004090">
    <property type="entry name" value="Chemotax_Me-accpt_rcpt"/>
</dbReference>
<dbReference type="Pfam" id="PF00672">
    <property type="entry name" value="HAMP"/>
    <property type="match status" value="1"/>
</dbReference>
<keyword evidence="5" id="KW-0812">Transmembrane</keyword>
<dbReference type="Pfam" id="PF12729">
    <property type="entry name" value="4HB_MCP_1"/>
    <property type="match status" value="1"/>
</dbReference>
<evidence type="ECO:0000256" key="4">
    <source>
        <dbReference type="SAM" id="Coils"/>
    </source>
</evidence>
<organism evidence="8 9">
    <name type="scientific">Herbaspirillum hiltneri N3</name>
    <dbReference type="NCBI Taxonomy" id="1262470"/>
    <lineage>
        <taxon>Bacteria</taxon>
        <taxon>Pseudomonadati</taxon>
        <taxon>Pseudomonadota</taxon>
        <taxon>Betaproteobacteria</taxon>
        <taxon>Burkholderiales</taxon>
        <taxon>Oxalobacteraceae</taxon>
        <taxon>Herbaspirillum</taxon>
    </lineage>
</organism>
<evidence type="ECO:0000313" key="8">
    <source>
        <dbReference type="EMBL" id="AKZ63407.1"/>
    </source>
</evidence>
<keyword evidence="1" id="KW-0488">Methylation</keyword>
<proteinExistence type="inferred from homology"/>
<comment type="similarity">
    <text evidence="2">Belongs to the methyl-accepting chemotaxis (MCP) protein family.</text>
</comment>
<dbReference type="CDD" id="cd06225">
    <property type="entry name" value="HAMP"/>
    <property type="match status" value="1"/>
</dbReference>
<dbReference type="PANTHER" id="PTHR43531">
    <property type="entry name" value="PROTEIN ICFG"/>
    <property type="match status" value="1"/>
</dbReference>
<evidence type="ECO:0000256" key="2">
    <source>
        <dbReference type="ARBA" id="ARBA00029447"/>
    </source>
</evidence>
<dbReference type="PROSITE" id="PS50111">
    <property type="entry name" value="CHEMOTAXIS_TRANSDUC_2"/>
    <property type="match status" value="1"/>
</dbReference>
<reference evidence="9" key="1">
    <citation type="journal article" date="2015" name="Genome Announc.">
        <title>Complete Genome Sequence of Herbaspirillum hiltneri N3 (DSM 17495), Isolated from Surface-Sterilized Wheat Roots.</title>
        <authorList>
            <person name="Guizelini D."/>
            <person name="Saizaki P.M."/>
            <person name="Coimbra N.A."/>
            <person name="Weiss V.A."/>
            <person name="Faoro H."/>
            <person name="Sfeir M.Z."/>
            <person name="Baura V.A."/>
            <person name="Monteiro R.A."/>
            <person name="Chubatsu L.S."/>
            <person name="Souza E.M."/>
            <person name="Cruz L.M."/>
            <person name="Pedrosa F.O."/>
            <person name="Raittz R.T."/>
            <person name="Marchaukoski J.N."/>
            <person name="Steffens M.B."/>
        </authorList>
    </citation>
    <scope>NUCLEOTIDE SEQUENCE [LARGE SCALE GENOMIC DNA]</scope>
    <source>
        <strain evidence="9">N3</strain>
    </source>
</reference>
<accession>A0ABM5V1Y9</accession>
<evidence type="ECO:0000256" key="5">
    <source>
        <dbReference type="SAM" id="Phobius"/>
    </source>
</evidence>
<gene>
    <name evidence="8" type="ORF">F506_12650</name>
</gene>
<evidence type="ECO:0000256" key="3">
    <source>
        <dbReference type="PROSITE-ProRule" id="PRU00284"/>
    </source>
</evidence>
<feature type="domain" description="Methyl-accepting transducer" evidence="6">
    <location>
        <begin position="270"/>
        <end position="499"/>
    </location>
</feature>
<evidence type="ECO:0000259" key="7">
    <source>
        <dbReference type="PROSITE" id="PS50885"/>
    </source>
</evidence>
<feature type="coiled-coil region" evidence="4">
    <location>
        <begin position="470"/>
        <end position="508"/>
    </location>
</feature>